<dbReference type="AlphaFoldDB" id="A0A640KJJ4"/>
<feature type="region of interest" description="Disordered" evidence="1">
    <location>
        <begin position="366"/>
        <end position="385"/>
    </location>
</feature>
<reference evidence="4" key="1">
    <citation type="submission" date="2019-11" db="EMBL/GenBank/DDBJ databases">
        <title>Leishmania tarentolae CDS.</title>
        <authorList>
            <person name="Goto Y."/>
            <person name="Yamagishi J."/>
        </authorList>
    </citation>
    <scope>NUCLEOTIDE SEQUENCE [LARGE SCALE GENOMIC DNA]</scope>
    <source>
        <strain evidence="4">Parrot Tar II</strain>
    </source>
</reference>
<organism evidence="4 5">
    <name type="scientific">Leishmania tarentolae</name>
    <name type="common">Sauroleishmania tarentolae</name>
    <dbReference type="NCBI Taxonomy" id="5689"/>
    <lineage>
        <taxon>Eukaryota</taxon>
        <taxon>Discoba</taxon>
        <taxon>Euglenozoa</taxon>
        <taxon>Kinetoplastea</taxon>
        <taxon>Metakinetoplastina</taxon>
        <taxon>Trypanosomatida</taxon>
        <taxon>Trypanosomatidae</taxon>
        <taxon>Leishmaniinae</taxon>
        <taxon>Leishmania</taxon>
        <taxon>lizard Leishmania</taxon>
    </lineage>
</organism>
<feature type="domain" description="Fe2OG dioxygenase" evidence="3">
    <location>
        <begin position="497"/>
        <end position="609"/>
    </location>
</feature>
<feature type="signal peptide" evidence="2">
    <location>
        <begin position="1"/>
        <end position="17"/>
    </location>
</feature>
<dbReference type="EMBL" id="BLBS01000035">
    <property type="protein sequence ID" value="GET89401.1"/>
    <property type="molecule type" value="Genomic_DNA"/>
</dbReference>
<keyword evidence="5" id="KW-1185">Reference proteome</keyword>
<dbReference type="PROSITE" id="PS51471">
    <property type="entry name" value="FE2OG_OXY"/>
    <property type="match status" value="1"/>
</dbReference>
<dbReference type="FunFam" id="2.60.120.590:FF:000030">
    <property type="entry name" value="2OG-Fe(II)_oxygenase_superfamily_-_putative"/>
    <property type="match status" value="1"/>
</dbReference>
<dbReference type="InterPro" id="IPR027450">
    <property type="entry name" value="AlkB-like"/>
</dbReference>
<protein>
    <recommendedName>
        <fullName evidence="3">Fe2OG dioxygenase domain-containing protein</fullName>
    </recommendedName>
</protein>
<dbReference type="SUPFAM" id="SSF51197">
    <property type="entry name" value="Clavaminate synthase-like"/>
    <property type="match status" value="1"/>
</dbReference>
<accession>A0A640KJJ4</accession>
<dbReference type="GO" id="GO:0070988">
    <property type="term" value="P:demethylation"/>
    <property type="evidence" value="ECO:0007669"/>
    <property type="project" value="InterPro"/>
</dbReference>
<dbReference type="VEuPathDB" id="TriTrypDB:LtaPh_2603900"/>
<sequence length="627" mass="67498">MCLVLSVPLSLSGRSEGEEGYQTWVCPTLLPPDLRTPTAPKKKIKIRTAFTSALTFYPTVVHAMPLSGESLDDLPLLKLPPRQLKKAHISCKKWLARFFRLAVPDAGAQAKDADSFGTLVGRLLARHEESTGFVVLNGGTHAGCSPYDLRQTLEAHGLLSHATAATSQKGACVSTTDVSATAVPPTPTCVLQYSSTLPFVVCSVPLRLPRHAVEDAGEASSTPSSRVSVMHVAVADLAHFVAFAEGASSCLSGENLCNDEDPQTGALAHTSPGSSLAVGAAAADKASVKVMVLQLPPTASLWKEGSTSTSSSSAKRGCGFLYILSCDVAAVCSSRVAHLLQRPIHGIERLLSSLPNRTCAAAENERGTADRFASTRPSHSLPKGAPLRGRVCTSRAVTDVPGLFLVEDFVTADEEESIWRELCDGRSQLQLEHLSRRRVAHFNRRFLYGVNALTAEGDVTNARPSFYAWMRARLQNDTAAGDVHIDGDYPFRPGDYECDQLTVNYYDYSELGACGIAAHVDAHSAFDDAVFIVSLGSYTVMEFSRWDTPAEVAAPVGVYLAPRSLAVMTGEARYGWTHCIAEKRTDTVSELLPTLSRGDRVSLTWRRGRTQCHTKAQCPYPALCDCA</sequence>
<comment type="caution">
    <text evidence="4">The sequence shown here is derived from an EMBL/GenBank/DDBJ whole genome shotgun (WGS) entry which is preliminary data.</text>
</comment>
<dbReference type="Proteomes" id="UP000419144">
    <property type="component" value="Unassembled WGS sequence"/>
</dbReference>
<keyword evidence="2" id="KW-0732">Signal</keyword>
<dbReference type="OrthoDB" id="271595at2759"/>
<dbReference type="InterPro" id="IPR005123">
    <property type="entry name" value="Oxoglu/Fe-dep_dioxygenase_dom"/>
</dbReference>
<dbReference type="InterPro" id="IPR037151">
    <property type="entry name" value="AlkB-like_sf"/>
</dbReference>
<feature type="chain" id="PRO_5024790550" description="Fe2OG dioxygenase domain-containing protein" evidence="2">
    <location>
        <begin position="18"/>
        <end position="627"/>
    </location>
</feature>
<evidence type="ECO:0000256" key="2">
    <source>
        <dbReference type="SAM" id="SignalP"/>
    </source>
</evidence>
<dbReference type="InterPro" id="IPR032857">
    <property type="entry name" value="ALKBH4"/>
</dbReference>
<evidence type="ECO:0000259" key="3">
    <source>
        <dbReference type="PROSITE" id="PS51471"/>
    </source>
</evidence>
<evidence type="ECO:0000256" key="1">
    <source>
        <dbReference type="SAM" id="MobiDB-lite"/>
    </source>
</evidence>
<evidence type="ECO:0000313" key="4">
    <source>
        <dbReference type="EMBL" id="GET89401.1"/>
    </source>
</evidence>
<dbReference type="Gene3D" id="2.60.120.590">
    <property type="entry name" value="Alpha-ketoglutarate-dependent dioxygenase AlkB-like"/>
    <property type="match status" value="1"/>
</dbReference>
<proteinExistence type="predicted"/>
<dbReference type="PANTHER" id="PTHR12463:SF1">
    <property type="entry name" value="2-OXOGLUTARATE AND FE-DEPENDENT OXYGENASE FAMILY PROTEIN"/>
    <property type="match status" value="1"/>
</dbReference>
<dbReference type="Pfam" id="PF13532">
    <property type="entry name" value="2OG-FeII_Oxy_2"/>
    <property type="match status" value="1"/>
</dbReference>
<dbReference type="GO" id="GO:0032451">
    <property type="term" value="F:demethylase activity"/>
    <property type="evidence" value="ECO:0007669"/>
    <property type="project" value="TreeGrafter"/>
</dbReference>
<dbReference type="PANTHER" id="PTHR12463">
    <property type="entry name" value="OXYGENASE-RELATED"/>
    <property type="match status" value="1"/>
</dbReference>
<gene>
    <name evidence="4" type="ORF">LtaPh_2603900</name>
</gene>
<dbReference type="GO" id="GO:0016491">
    <property type="term" value="F:oxidoreductase activity"/>
    <property type="evidence" value="ECO:0007669"/>
    <property type="project" value="TreeGrafter"/>
</dbReference>
<evidence type="ECO:0000313" key="5">
    <source>
        <dbReference type="Proteomes" id="UP000419144"/>
    </source>
</evidence>
<name>A0A640KJJ4_LEITA</name>